<keyword evidence="2" id="KW-0805">Transcription regulation</keyword>
<dbReference type="InterPro" id="IPR003690">
    <property type="entry name" value="MTERF"/>
</dbReference>
<keyword evidence="2" id="KW-0806">Transcription termination</keyword>
<accession>A0A022QGX8</accession>
<name>A0A022QGX8_ERYGU</name>
<keyword evidence="2" id="KW-0804">Transcription</keyword>
<gene>
    <name evidence="4" type="ORF">MIMGU_mgv1a0218931mg</name>
</gene>
<dbReference type="Gene3D" id="1.25.70.10">
    <property type="entry name" value="Transcription termination factor 3, mitochondrial"/>
    <property type="match status" value="1"/>
</dbReference>
<dbReference type="PANTHER" id="PTHR13068:SF130">
    <property type="entry name" value="TRANSCRIPTION TERMINATION FACTOR MTERF6, CHLOROPLASTIC_MITOCHONDRIAL-LIKE"/>
    <property type="match status" value="1"/>
</dbReference>
<sequence>DILRTVRQMPQAYSVSEDKIKKVKEVVLSTGKYDASCFVRNPKLLMHSIEKRYKPRFEVLGILESRGVIKKWPCLTILSKMTDDTFFNEFVAPYTNEVGSQLEHSVNGWFVALIGAIWKLESGRQRYFLDACGYLVFLFRANYGHPPEVWSNYGKTLLFGQFQPLPPFKYVYIKF</sequence>
<keyword evidence="3" id="KW-0809">Transit peptide</keyword>
<dbReference type="STRING" id="4155.A0A022QGX8"/>
<dbReference type="InterPro" id="IPR038538">
    <property type="entry name" value="MTERF_sf"/>
</dbReference>
<evidence type="ECO:0000256" key="3">
    <source>
        <dbReference type="ARBA" id="ARBA00022946"/>
    </source>
</evidence>
<feature type="non-terminal residue" evidence="4">
    <location>
        <position position="175"/>
    </location>
</feature>
<proteinExistence type="inferred from homology"/>
<dbReference type="EMBL" id="KI631485">
    <property type="protein sequence ID" value="EYU27211.1"/>
    <property type="molecule type" value="Genomic_DNA"/>
</dbReference>
<dbReference type="GO" id="GO:0006353">
    <property type="term" value="P:DNA-templated transcription termination"/>
    <property type="evidence" value="ECO:0007669"/>
    <property type="project" value="UniProtKB-KW"/>
</dbReference>
<evidence type="ECO:0000313" key="4">
    <source>
        <dbReference type="EMBL" id="EYU27211.1"/>
    </source>
</evidence>
<feature type="non-terminal residue" evidence="4">
    <location>
        <position position="1"/>
    </location>
</feature>
<dbReference type="Pfam" id="PF02536">
    <property type="entry name" value="mTERF"/>
    <property type="match status" value="1"/>
</dbReference>
<dbReference type="PANTHER" id="PTHR13068">
    <property type="entry name" value="CGI-12 PROTEIN-RELATED"/>
    <property type="match status" value="1"/>
</dbReference>
<keyword evidence="5" id="KW-1185">Reference proteome</keyword>
<evidence type="ECO:0000256" key="1">
    <source>
        <dbReference type="ARBA" id="ARBA00007692"/>
    </source>
</evidence>
<dbReference type="GO" id="GO:0003676">
    <property type="term" value="F:nucleic acid binding"/>
    <property type="evidence" value="ECO:0007669"/>
    <property type="project" value="InterPro"/>
</dbReference>
<dbReference type="AlphaFoldDB" id="A0A022QGX8"/>
<comment type="similarity">
    <text evidence="1">Belongs to the mTERF family.</text>
</comment>
<reference evidence="4 5" key="1">
    <citation type="journal article" date="2013" name="Proc. Natl. Acad. Sci. U.S.A.">
        <title>Fine-scale variation in meiotic recombination in Mimulus inferred from population shotgun sequencing.</title>
        <authorList>
            <person name="Hellsten U."/>
            <person name="Wright K.M."/>
            <person name="Jenkins J."/>
            <person name="Shu S."/>
            <person name="Yuan Y."/>
            <person name="Wessler S.R."/>
            <person name="Schmutz J."/>
            <person name="Willis J.H."/>
            <person name="Rokhsar D.S."/>
        </authorList>
    </citation>
    <scope>NUCLEOTIDE SEQUENCE [LARGE SCALE GENOMIC DNA]</scope>
    <source>
        <strain evidence="5">cv. DUN x IM62</strain>
    </source>
</reference>
<evidence type="ECO:0000313" key="5">
    <source>
        <dbReference type="Proteomes" id="UP000030748"/>
    </source>
</evidence>
<protein>
    <submittedName>
        <fullName evidence="4">Uncharacterized protein</fullName>
    </submittedName>
</protein>
<organism evidence="4 5">
    <name type="scientific">Erythranthe guttata</name>
    <name type="common">Yellow monkey flower</name>
    <name type="synonym">Mimulus guttatus</name>
    <dbReference type="NCBI Taxonomy" id="4155"/>
    <lineage>
        <taxon>Eukaryota</taxon>
        <taxon>Viridiplantae</taxon>
        <taxon>Streptophyta</taxon>
        <taxon>Embryophyta</taxon>
        <taxon>Tracheophyta</taxon>
        <taxon>Spermatophyta</taxon>
        <taxon>Magnoliopsida</taxon>
        <taxon>eudicotyledons</taxon>
        <taxon>Gunneridae</taxon>
        <taxon>Pentapetalae</taxon>
        <taxon>asterids</taxon>
        <taxon>lamiids</taxon>
        <taxon>Lamiales</taxon>
        <taxon>Phrymaceae</taxon>
        <taxon>Erythranthe</taxon>
    </lineage>
</organism>
<evidence type="ECO:0000256" key="2">
    <source>
        <dbReference type="ARBA" id="ARBA00022472"/>
    </source>
</evidence>
<dbReference type="Proteomes" id="UP000030748">
    <property type="component" value="Unassembled WGS sequence"/>
</dbReference>